<feature type="coiled-coil region" evidence="19">
    <location>
        <begin position="183"/>
        <end position="238"/>
    </location>
</feature>
<keyword evidence="7" id="KW-0479">Metal-binding</keyword>
<dbReference type="InterPro" id="IPR043502">
    <property type="entry name" value="DNA/RNA_pol_sf"/>
</dbReference>
<evidence type="ECO:0000256" key="20">
    <source>
        <dbReference type="SAM" id="MobiDB-lite"/>
    </source>
</evidence>
<keyword evidence="10" id="KW-0378">Hydrolase</keyword>
<proteinExistence type="predicted"/>
<evidence type="ECO:0000256" key="19">
    <source>
        <dbReference type="SAM" id="Coils"/>
    </source>
</evidence>
<comment type="caution">
    <text evidence="25">The sequence shown here is derived from an EMBL/GenBank/DDBJ whole genome shotgun (WGS) entry which is preliminary data.</text>
</comment>
<dbReference type="InterPro" id="IPR016197">
    <property type="entry name" value="Chromo-like_dom_sf"/>
</dbReference>
<evidence type="ECO:0000256" key="4">
    <source>
        <dbReference type="ARBA" id="ARBA00022679"/>
    </source>
</evidence>
<keyword evidence="18" id="KW-0862">Zinc</keyword>
<feature type="compositionally biased region" description="Basic and acidic residues" evidence="20">
    <location>
        <begin position="665"/>
        <end position="677"/>
    </location>
</feature>
<keyword evidence="15" id="KW-0239">DNA-directed DNA polymerase</keyword>
<dbReference type="Pfam" id="PF13975">
    <property type="entry name" value="gag-asp_proteas"/>
    <property type="match status" value="1"/>
</dbReference>
<dbReference type="GO" id="GO:0005634">
    <property type="term" value="C:nucleus"/>
    <property type="evidence" value="ECO:0007669"/>
    <property type="project" value="UniProtKB-ARBA"/>
</dbReference>
<dbReference type="PANTHER" id="PTHR37984:SF5">
    <property type="entry name" value="PROTEIN NYNRIN-LIKE"/>
    <property type="match status" value="1"/>
</dbReference>
<keyword evidence="9" id="KW-0255">Endonuclease</keyword>
<dbReference type="FunFam" id="3.30.70.270:FF:000063">
    <property type="entry name" value="Zinc knuckle domaincontaining protein"/>
    <property type="match status" value="1"/>
</dbReference>
<evidence type="ECO:0000256" key="14">
    <source>
        <dbReference type="ARBA" id="ARBA00022918"/>
    </source>
</evidence>
<evidence type="ECO:0000256" key="8">
    <source>
        <dbReference type="ARBA" id="ARBA00022750"/>
    </source>
</evidence>
<evidence type="ECO:0000313" key="26">
    <source>
        <dbReference type="Proteomes" id="UP000245464"/>
    </source>
</evidence>
<dbReference type="GO" id="GO:0008270">
    <property type="term" value="F:zinc ion binding"/>
    <property type="evidence" value="ECO:0007669"/>
    <property type="project" value="UniProtKB-KW"/>
</dbReference>
<dbReference type="Pfam" id="PF17921">
    <property type="entry name" value="Integrase_H2C2"/>
    <property type="match status" value="1"/>
</dbReference>
<dbReference type="PROSITE" id="PS50158">
    <property type="entry name" value="ZF_CCHC"/>
    <property type="match status" value="1"/>
</dbReference>
<dbReference type="InterPro" id="IPR012337">
    <property type="entry name" value="RNaseH-like_sf"/>
</dbReference>
<evidence type="ECO:0000259" key="23">
    <source>
        <dbReference type="PROSITE" id="PS50878"/>
    </source>
</evidence>
<dbReference type="GO" id="GO:0004519">
    <property type="term" value="F:endonuclease activity"/>
    <property type="evidence" value="ECO:0007669"/>
    <property type="project" value="UniProtKB-KW"/>
</dbReference>
<evidence type="ECO:0000313" key="25">
    <source>
        <dbReference type="EMBL" id="KAF7569247.1"/>
    </source>
</evidence>
<feature type="domain" description="Integrase catalytic" evidence="24">
    <location>
        <begin position="1792"/>
        <end position="1968"/>
    </location>
</feature>
<evidence type="ECO:0000256" key="3">
    <source>
        <dbReference type="ARBA" id="ARBA00022670"/>
    </source>
</evidence>
<dbReference type="Gene3D" id="3.10.10.10">
    <property type="entry name" value="HIV Type 1 Reverse Transcriptase, subunit A, domain 1"/>
    <property type="match status" value="1"/>
</dbReference>
<evidence type="ECO:0000256" key="10">
    <source>
        <dbReference type="ARBA" id="ARBA00022801"/>
    </source>
</evidence>
<evidence type="ECO:0000259" key="24">
    <source>
        <dbReference type="PROSITE" id="PS50994"/>
    </source>
</evidence>
<evidence type="ECO:0000256" key="2">
    <source>
        <dbReference type="ARBA" id="ARBA00012493"/>
    </source>
</evidence>
<evidence type="ECO:0000256" key="12">
    <source>
        <dbReference type="ARBA" id="ARBA00022884"/>
    </source>
</evidence>
<dbReference type="Gene3D" id="2.40.50.40">
    <property type="match status" value="1"/>
</dbReference>
<evidence type="ECO:0000256" key="5">
    <source>
        <dbReference type="ARBA" id="ARBA00022695"/>
    </source>
</evidence>
<keyword evidence="5" id="KW-0548">Nucleotidyltransferase</keyword>
<keyword evidence="11" id="KW-0460">Magnesium</keyword>
<keyword evidence="6" id="KW-0540">Nuclease</keyword>
<dbReference type="GO" id="GO:0006508">
    <property type="term" value="P:proteolysis"/>
    <property type="evidence" value="ECO:0007669"/>
    <property type="project" value="UniProtKB-KW"/>
</dbReference>
<dbReference type="GO" id="GO:0006310">
    <property type="term" value="P:DNA recombination"/>
    <property type="evidence" value="ECO:0007669"/>
    <property type="project" value="UniProtKB-KW"/>
</dbReference>
<dbReference type="PANTHER" id="PTHR37984">
    <property type="entry name" value="PROTEIN CBG26694"/>
    <property type="match status" value="1"/>
</dbReference>
<evidence type="ECO:0000256" key="15">
    <source>
        <dbReference type="ARBA" id="ARBA00022932"/>
    </source>
</evidence>
<keyword evidence="16" id="KW-0238">DNA-binding</keyword>
<dbReference type="Gene3D" id="3.30.70.270">
    <property type="match status" value="2"/>
</dbReference>
<dbReference type="KEGG" id="ptrr:90957011"/>
<protein>
    <recommendedName>
        <fullName evidence="2">RNA-directed DNA polymerase</fullName>
        <ecNumber evidence="2">2.7.7.49</ecNumber>
    </recommendedName>
</protein>
<dbReference type="InterPro" id="IPR000477">
    <property type="entry name" value="RT_dom"/>
</dbReference>
<dbReference type="Gene3D" id="3.30.420.10">
    <property type="entry name" value="Ribonuclease H-like superfamily/Ribonuclease H"/>
    <property type="match status" value="1"/>
</dbReference>
<dbReference type="GeneID" id="90957011"/>
<keyword evidence="3" id="KW-0645">Protease</keyword>
<sequence length="2196" mass="249273">MQPPPQPSVTDFPIGRKKRKDKAPATPAAKTPAASDLRILHPTPNKLLAKAPLLSMSLFVDPNQAVEAPSATPHFQLQKETAKSPQCCRLQSLRNKNVLSAKITHSEFTFITIVQNETEDEFELYLGRESPLEEFQVPVCTDDDLLELATSNTAFLRSLAIELMKFAAACAPILDANIDAITKEAHEAAVNRLRLRITKAEAKLSWYEKEVSKLTETIETTNAELEHTNRERNELKLEVERFYRPSSSKTAGCTNPTHQDWYEDWKHEEAQSIKFHGLYEEFFRKHQEERARADRYHQQRAERDADYEDVVAQNCALEEQLVQATENTRKLETSLTQQQREYNDVVARLQRYDHNFRPYTLQRREDRGRNSHLSTQRNRRHESPERRTDRRTASPNPYPSRQATPVVTRPAPRPRGDSHSRSRSRSRRDRANPLNQDPHRYIPPPYNGQQSVQQAASTVGGLSLSFKLPDIEVWKGNDDTKNYDKWRRSAIQKCESLPEDKQLAYLEMKVDGAAWQYIDDLKFEHYLDLLEGLDPYYARSTYEKVSEAQSQLADGSLKMGSSESFADWRGRFMSVCRLVKLPDSAMIGYARAFLRPGLAAAASHAFDDEQENALVKFLDAARKSDLTQKQINQGKTAADKPRTKPRTRSPNDRNPARKARSGRGQHREATTTRTEWQKDAMAKAKVCFRCGETGHQARDKKGCAILDWDQIKPKLSSMHLYAMGADFDAEDDDSNASTEEEPDRIQELDWRKDIQQNRETRENHNRLKVAAARILSPEVGDQDNSQDVQDHYISAIAVKGHLRSTKQLRYDSYTLTSSKEWKKTTTLIDTGASASFVNRRWAKAMGLPIMSTSSPIQLSLADGKVVDTLNEAVEIQVKHGSHLSPVVCFVADVGDFDLILGMTWLEDHDPGLTFSPRSMKFSSSHCTSCCLDHGLPETVYGDGKTPSLSESRQTTPVGEICIITAKAAYLMAAHNPDEAIWVEPQDWEKLADPPDDNNDCDLDSFKRNIARLAAVTQEDYDHYMNKMESPHMTEAEIRKLVPDWLYSKMPDLFSPIQAGKLAPHREGVDHEIDTDGRIHKPKIYGLTRTETRAIKAYIDDMLGRGFIRPSTSPYASPVLVVKKPGGGLRICVDYRQLNAITKKNRNAPPSIKETLARMAKVRWMTIVDVVAAFNTVRIKEGDEEKTAFLTRYGLYEYVVMPFGLCNAPGTFQTFINETLREYLDDICTAYLDDVLIYTCDDDESVHEADVIKVLSKIRDAGLHLDPTKCKFKVKKVKYLGLILTTEGIEMDPKKVSTILDWQIPRSVKDVQSFLGFANFYRRFIKGFSYIAKALTELTRKDGEGKDQRHQFPLIADSKAIQAFHRLKDAFKTAGVLAHFDPDLETWLETDASDFVTAAILSQKDATGVLRPVAFLSHKMNPAECNYEIYDKELLAIVNAFEQWRFELSGTDDPIMVLSDHQALQTFMTTKRLNRRQARWAEFMAEFNFIIKYRPGKQGTKPDALTRRPGDLPESPDDIRRRHQLQVVIKPDQVDPEARVCTINIAKDGGSRHAVYLANLITQRTLPDSIPAVAQMLYQLSEEDNISERYAVLAALPGIEPEGGENGVSHDLTSKRSLCAADNVTISPITTPIAATSAPAIPNETPAAINVPAPPNNELTIDALLDNIKAAYKDDKVLQAIVKAKKDGLRRLPFKLIHGEEHLRLELGDCEITDELLYVRNKVYVPAGAVRTQVIEQAHKSVCGGHSGKHELYSKLSRWYYWPRMTTDVAQYVRACLTCKRSKAYREGKHGLLHPLPIPSKYWSSISIDFITHLPPCRHNGQTFTDILVVVDRLTKKKKFIPMASMTTDALVVAFIEYIWREEGFPEEIISDRGAQFVSYFWKRLCQRLGVRPKFSTAHHPQTDGQTENANSYLKQYLRAYVNYEQDNWALFLPIAEFEANSSTSSTTGKSPFFATKGYNPRKRLNADAFADRMKTLQDELRASMQWAQAKQAEYANEGRLPAPAFKVGDQVMLDTRNLRTKRPSASLDLKNRGPFTIVRAINNTAYELDLPANMKRIHNVFHPWLLHLVDDNPLTGQTQDPEVPAEFDPEVEDDTEYTVEAIEDCRINKKLKDPAARGRKGKTTQGLLQYLVRWANYPDGPDNPSWEPYMNLADSADTVTRYHLDHPNKPPMHRKFKSLTGKQDMLVMRLHALSRV</sequence>
<evidence type="ECO:0000259" key="21">
    <source>
        <dbReference type="PROSITE" id="PS50013"/>
    </source>
</evidence>
<organism evidence="25 26">
    <name type="scientific">Pyrenophora tritici-repentis</name>
    <dbReference type="NCBI Taxonomy" id="45151"/>
    <lineage>
        <taxon>Eukaryota</taxon>
        <taxon>Fungi</taxon>
        <taxon>Dikarya</taxon>
        <taxon>Ascomycota</taxon>
        <taxon>Pezizomycotina</taxon>
        <taxon>Dothideomycetes</taxon>
        <taxon>Pleosporomycetidae</taxon>
        <taxon>Pleosporales</taxon>
        <taxon>Pleosporineae</taxon>
        <taxon>Pleosporaceae</taxon>
        <taxon>Pyrenophora</taxon>
    </lineage>
</organism>
<feature type="region of interest" description="Disordered" evidence="20">
    <location>
        <begin position="1497"/>
        <end position="1516"/>
    </location>
</feature>
<dbReference type="InterPro" id="IPR023780">
    <property type="entry name" value="Chromo_domain"/>
</dbReference>
<dbReference type="PROSITE" id="PS50878">
    <property type="entry name" value="RT_POL"/>
    <property type="match status" value="1"/>
</dbReference>
<dbReference type="InterPro" id="IPR021109">
    <property type="entry name" value="Peptidase_aspartic_dom_sf"/>
</dbReference>
<dbReference type="EMBL" id="NQIK02000006">
    <property type="protein sequence ID" value="KAF7569247.1"/>
    <property type="molecule type" value="Genomic_DNA"/>
</dbReference>
<evidence type="ECO:0000256" key="7">
    <source>
        <dbReference type="ARBA" id="ARBA00022723"/>
    </source>
</evidence>
<comment type="subunit">
    <text evidence="1">Component of the NuA4 histone acetyltransferase complex.</text>
</comment>
<dbReference type="SMART" id="SM00298">
    <property type="entry name" value="CHROMO"/>
    <property type="match status" value="1"/>
</dbReference>
<dbReference type="InterPro" id="IPR050951">
    <property type="entry name" value="Retrovirus_Pol_polyprotein"/>
</dbReference>
<dbReference type="Pfam" id="PF24626">
    <property type="entry name" value="SH3_Tf2-1"/>
    <property type="match status" value="1"/>
</dbReference>
<keyword evidence="8" id="KW-0064">Aspartyl protease</keyword>
<feature type="domain" description="Reverse transcriptase" evidence="23">
    <location>
        <begin position="1102"/>
        <end position="1283"/>
    </location>
</feature>
<keyword evidence="18" id="KW-0863">Zinc-finger</keyword>
<feature type="domain" description="CCHC-type" evidence="22">
    <location>
        <begin position="687"/>
        <end position="699"/>
    </location>
</feature>
<evidence type="ECO:0000256" key="16">
    <source>
        <dbReference type="ARBA" id="ARBA00023125"/>
    </source>
</evidence>
<gene>
    <name evidence="25" type="ORF">PtrM4_116620</name>
</gene>
<evidence type="ECO:0000256" key="11">
    <source>
        <dbReference type="ARBA" id="ARBA00022842"/>
    </source>
</evidence>
<feature type="region of interest" description="Disordered" evidence="20">
    <location>
        <begin position="1"/>
        <end position="36"/>
    </location>
</feature>
<name>A0A834RT93_9PLEO</name>
<dbReference type="GO" id="GO:0015074">
    <property type="term" value="P:DNA integration"/>
    <property type="evidence" value="ECO:0007669"/>
    <property type="project" value="UniProtKB-KW"/>
</dbReference>
<evidence type="ECO:0000256" key="13">
    <source>
        <dbReference type="ARBA" id="ARBA00022908"/>
    </source>
</evidence>
<evidence type="ECO:0000259" key="22">
    <source>
        <dbReference type="PROSITE" id="PS50158"/>
    </source>
</evidence>
<reference evidence="25 26" key="1">
    <citation type="journal article" date="2018" name="BMC Genomics">
        <title>Comparative genomics of the wheat fungal pathogen Pyrenophora tritici-repentis reveals chromosomal variations and genome plasticity.</title>
        <authorList>
            <person name="Moolhuijzen P."/>
            <person name="See P.T."/>
            <person name="Hane J.K."/>
            <person name="Shi G."/>
            <person name="Liu Z."/>
            <person name="Oliver R.P."/>
            <person name="Moffat C.S."/>
        </authorList>
    </citation>
    <scope>NUCLEOTIDE SEQUENCE [LARGE SCALE GENOMIC DNA]</scope>
    <source>
        <strain evidence="25">M4</strain>
    </source>
</reference>
<dbReference type="Proteomes" id="UP000245464">
    <property type="component" value="Chromosome 6"/>
</dbReference>
<dbReference type="GO" id="GO:0003964">
    <property type="term" value="F:RNA-directed DNA polymerase activity"/>
    <property type="evidence" value="ECO:0007669"/>
    <property type="project" value="UniProtKB-KW"/>
</dbReference>
<accession>A0A834RT93</accession>
<dbReference type="Pfam" id="PF00385">
    <property type="entry name" value="Chromo"/>
    <property type="match status" value="1"/>
</dbReference>
<evidence type="ECO:0000256" key="1">
    <source>
        <dbReference type="ARBA" id="ARBA00011353"/>
    </source>
</evidence>
<feature type="compositionally biased region" description="Low complexity" evidence="20">
    <location>
        <begin position="24"/>
        <end position="34"/>
    </location>
</feature>
<dbReference type="InterPro" id="IPR036397">
    <property type="entry name" value="RNaseH_sf"/>
</dbReference>
<keyword evidence="19" id="KW-0175">Coiled coil</keyword>
<feature type="region of interest" description="Disordered" evidence="20">
    <location>
        <begin position="357"/>
        <end position="455"/>
    </location>
</feature>
<dbReference type="SUPFAM" id="SSF56672">
    <property type="entry name" value="DNA/RNA polymerases"/>
    <property type="match status" value="1"/>
</dbReference>
<evidence type="ECO:0000256" key="17">
    <source>
        <dbReference type="ARBA" id="ARBA00023172"/>
    </source>
</evidence>
<keyword evidence="17" id="KW-0233">DNA recombination</keyword>
<dbReference type="EC" id="2.7.7.49" evidence="2"/>
<dbReference type="CDD" id="cd09274">
    <property type="entry name" value="RNase_HI_RT_Ty3"/>
    <property type="match status" value="1"/>
</dbReference>
<dbReference type="PROSITE" id="PS50994">
    <property type="entry name" value="INTEGRASE"/>
    <property type="match status" value="1"/>
</dbReference>
<feature type="compositionally biased region" description="Basic and acidic residues" evidence="20">
    <location>
        <begin position="381"/>
        <end position="392"/>
    </location>
</feature>
<dbReference type="InterPro" id="IPR043128">
    <property type="entry name" value="Rev_trsase/Diguanyl_cyclase"/>
</dbReference>
<dbReference type="Pfam" id="PF17917">
    <property type="entry name" value="RT_RNaseH"/>
    <property type="match status" value="1"/>
</dbReference>
<dbReference type="Gene3D" id="2.40.70.10">
    <property type="entry name" value="Acid Proteases"/>
    <property type="match status" value="1"/>
</dbReference>
<dbReference type="RefSeq" id="XP_065961410.1">
    <property type="nucleotide sequence ID" value="XM_066108225.1"/>
</dbReference>
<dbReference type="InterPro" id="IPR041373">
    <property type="entry name" value="RT_RNaseH"/>
</dbReference>
<dbReference type="SUPFAM" id="SSF50630">
    <property type="entry name" value="Acid proteases"/>
    <property type="match status" value="1"/>
</dbReference>
<dbReference type="GO" id="GO:0004190">
    <property type="term" value="F:aspartic-type endopeptidase activity"/>
    <property type="evidence" value="ECO:0007669"/>
    <property type="project" value="UniProtKB-KW"/>
</dbReference>
<evidence type="ECO:0000256" key="18">
    <source>
        <dbReference type="PROSITE-ProRule" id="PRU00047"/>
    </source>
</evidence>
<keyword evidence="4" id="KW-0808">Transferase</keyword>
<dbReference type="GO" id="GO:0003887">
    <property type="term" value="F:DNA-directed DNA polymerase activity"/>
    <property type="evidence" value="ECO:0007669"/>
    <property type="project" value="UniProtKB-KW"/>
</dbReference>
<keyword evidence="14" id="KW-0695">RNA-directed DNA polymerase</keyword>
<keyword evidence="13" id="KW-0229">DNA integration</keyword>
<dbReference type="SUPFAM" id="SSF54160">
    <property type="entry name" value="Chromo domain-like"/>
    <property type="match status" value="1"/>
</dbReference>
<dbReference type="GO" id="GO:0003677">
    <property type="term" value="F:DNA binding"/>
    <property type="evidence" value="ECO:0007669"/>
    <property type="project" value="UniProtKB-KW"/>
</dbReference>
<feature type="region of interest" description="Disordered" evidence="20">
    <location>
        <begin position="626"/>
        <end position="677"/>
    </location>
</feature>
<dbReference type="InterPro" id="IPR041588">
    <property type="entry name" value="Integrase_H2C2"/>
</dbReference>
<dbReference type="InterPro" id="IPR056924">
    <property type="entry name" value="SH3_Tf2-1"/>
</dbReference>
<dbReference type="InterPro" id="IPR001584">
    <property type="entry name" value="Integrase_cat-core"/>
</dbReference>
<dbReference type="InterPro" id="IPR000953">
    <property type="entry name" value="Chromo/chromo_shadow_dom"/>
</dbReference>
<evidence type="ECO:0000256" key="6">
    <source>
        <dbReference type="ARBA" id="ARBA00022722"/>
    </source>
</evidence>
<evidence type="ECO:0000256" key="9">
    <source>
        <dbReference type="ARBA" id="ARBA00022759"/>
    </source>
</evidence>
<feature type="domain" description="Chromo" evidence="21">
    <location>
        <begin position="2097"/>
        <end position="2174"/>
    </location>
</feature>
<dbReference type="SUPFAM" id="SSF53098">
    <property type="entry name" value="Ribonuclease H-like"/>
    <property type="match status" value="1"/>
</dbReference>
<feature type="compositionally biased region" description="Basic and acidic residues" evidence="20">
    <location>
        <begin position="357"/>
        <end position="369"/>
    </location>
</feature>
<feature type="compositionally biased region" description="Polar residues" evidence="20">
    <location>
        <begin position="393"/>
        <end position="402"/>
    </location>
</feature>
<dbReference type="CDD" id="cd00303">
    <property type="entry name" value="retropepsin_like"/>
    <property type="match status" value="1"/>
</dbReference>
<keyword evidence="12" id="KW-0694">RNA-binding</keyword>
<dbReference type="Pfam" id="PF00098">
    <property type="entry name" value="zf-CCHC"/>
    <property type="match status" value="1"/>
</dbReference>
<dbReference type="InterPro" id="IPR001878">
    <property type="entry name" value="Znf_CCHC"/>
</dbReference>
<dbReference type="Pfam" id="PF00078">
    <property type="entry name" value="RVT_1"/>
    <property type="match status" value="1"/>
</dbReference>
<dbReference type="GO" id="GO:0003723">
    <property type="term" value="F:RNA binding"/>
    <property type="evidence" value="ECO:0007669"/>
    <property type="project" value="UniProtKB-KW"/>
</dbReference>
<dbReference type="PROSITE" id="PS50013">
    <property type="entry name" value="CHROMO_2"/>
    <property type="match status" value="1"/>
</dbReference>
<dbReference type="GO" id="GO:0006338">
    <property type="term" value="P:chromatin remodeling"/>
    <property type="evidence" value="ECO:0007669"/>
    <property type="project" value="UniProtKB-ARBA"/>
</dbReference>
<dbReference type="Pfam" id="PF00665">
    <property type="entry name" value="rve"/>
    <property type="match status" value="1"/>
</dbReference>
<dbReference type="Gene3D" id="1.10.340.70">
    <property type="match status" value="1"/>
</dbReference>
<dbReference type="CDD" id="cd01647">
    <property type="entry name" value="RT_LTR"/>
    <property type="match status" value="1"/>
</dbReference>